<comment type="caution">
    <text evidence="12">Lacks conserved residue(s) required for the propagation of feature annotation.</text>
</comment>
<evidence type="ECO:0000256" key="5">
    <source>
        <dbReference type="ARBA" id="ARBA00012462"/>
    </source>
</evidence>
<keyword evidence="7" id="KW-0479">Metal-binding</keyword>
<evidence type="ECO:0000256" key="8">
    <source>
        <dbReference type="ARBA" id="ARBA00022801"/>
    </source>
</evidence>
<accession>A0A9P6UEW1</accession>
<comment type="subcellular location">
    <subcellularLocation>
        <location evidence="4">Secreted</location>
        <location evidence="4">Extracellular space</location>
    </subcellularLocation>
</comment>
<gene>
    <name evidence="14" type="ORF">BGZ97_007886</name>
</gene>
<protein>
    <recommendedName>
        <fullName evidence="5">tripeptidyl-peptidase II</fullName>
        <ecNumber evidence="5">3.4.14.10</ecNumber>
    </recommendedName>
</protein>
<feature type="active site" description="Charge relay system" evidence="12">
    <location>
        <position position="254"/>
    </location>
</feature>
<dbReference type="GO" id="GO:0005576">
    <property type="term" value="C:extracellular region"/>
    <property type="evidence" value="ECO:0007669"/>
    <property type="project" value="UniProtKB-SubCell"/>
</dbReference>
<comment type="caution">
    <text evidence="14">The sequence shown here is derived from an EMBL/GenBank/DDBJ whole genome shotgun (WGS) entry which is preliminary data.</text>
</comment>
<evidence type="ECO:0000256" key="4">
    <source>
        <dbReference type="ARBA" id="ARBA00004239"/>
    </source>
</evidence>
<dbReference type="AlphaFoldDB" id="A0A9P6UEW1"/>
<dbReference type="OrthoDB" id="409122at2759"/>
<evidence type="ECO:0000259" key="13">
    <source>
        <dbReference type="PROSITE" id="PS51695"/>
    </source>
</evidence>
<organism evidence="14 15">
    <name type="scientific">Linnemannia gamsii</name>
    <dbReference type="NCBI Taxonomy" id="64522"/>
    <lineage>
        <taxon>Eukaryota</taxon>
        <taxon>Fungi</taxon>
        <taxon>Fungi incertae sedis</taxon>
        <taxon>Mucoromycota</taxon>
        <taxon>Mortierellomycotina</taxon>
        <taxon>Mortierellomycetes</taxon>
        <taxon>Mortierellales</taxon>
        <taxon>Mortierellaceae</taxon>
        <taxon>Linnemannia</taxon>
    </lineage>
</organism>
<dbReference type="SMART" id="SM00944">
    <property type="entry name" value="Pro-kuma_activ"/>
    <property type="match status" value="1"/>
</dbReference>
<evidence type="ECO:0000256" key="11">
    <source>
        <dbReference type="ARBA" id="ARBA00023145"/>
    </source>
</evidence>
<dbReference type="CDD" id="cd11377">
    <property type="entry name" value="Pro-peptidase_S53"/>
    <property type="match status" value="1"/>
</dbReference>
<dbReference type="GO" id="GO:0006508">
    <property type="term" value="P:proteolysis"/>
    <property type="evidence" value="ECO:0007669"/>
    <property type="project" value="UniProtKB-KW"/>
</dbReference>
<dbReference type="CDD" id="cd04056">
    <property type="entry name" value="Peptidases_S53"/>
    <property type="match status" value="1"/>
</dbReference>
<evidence type="ECO:0000256" key="10">
    <source>
        <dbReference type="ARBA" id="ARBA00022837"/>
    </source>
</evidence>
<dbReference type="EMBL" id="JAAAIN010003540">
    <property type="protein sequence ID" value="KAG0285228.1"/>
    <property type="molecule type" value="Genomic_DNA"/>
</dbReference>
<dbReference type="SUPFAM" id="SSF52743">
    <property type="entry name" value="Subtilisin-like"/>
    <property type="match status" value="1"/>
</dbReference>
<evidence type="ECO:0000313" key="14">
    <source>
        <dbReference type="EMBL" id="KAG0285228.1"/>
    </source>
</evidence>
<dbReference type="Pfam" id="PF00082">
    <property type="entry name" value="Peptidase_S8"/>
    <property type="match status" value="1"/>
</dbReference>
<dbReference type="InterPro" id="IPR050819">
    <property type="entry name" value="Tripeptidyl-peptidase_I"/>
</dbReference>
<evidence type="ECO:0000313" key="15">
    <source>
        <dbReference type="Proteomes" id="UP000823405"/>
    </source>
</evidence>
<keyword evidence="15" id="KW-1185">Reference proteome</keyword>
<evidence type="ECO:0000256" key="6">
    <source>
        <dbReference type="ARBA" id="ARBA00022670"/>
    </source>
</evidence>
<feature type="domain" description="Peptidase S53" evidence="13">
    <location>
        <begin position="179"/>
        <end position="530"/>
    </location>
</feature>
<dbReference type="SUPFAM" id="SSF54897">
    <property type="entry name" value="Protease propeptides/inhibitors"/>
    <property type="match status" value="1"/>
</dbReference>
<evidence type="ECO:0000256" key="1">
    <source>
        <dbReference type="ARBA" id="ARBA00001910"/>
    </source>
</evidence>
<dbReference type="GO" id="GO:0008240">
    <property type="term" value="F:tripeptidyl-peptidase activity"/>
    <property type="evidence" value="ECO:0007669"/>
    <property type="project" value="UniProtKB-EC"/>
</dbReference>
<dbReference type="PANTHER" id="PTHR14218">
    <property type="entry name" value="PROTEASE S8 TRIPEPTIDYL PEPTIDASE I CLN2"/>
    <property type="match status" value="1"/>
</dbReference>
<evidence type="ECO:0000256" key="7">
    <source>
        <dbReference type="ARBA" id="ARBA00022723"/>
    </source>
</evidence>
<dbReference type="Proteomes" id="UP000823405">
    <property type="component" value="Unassembled WGS sequence"/>
</dbReference>
<feature type="active site" description="Charge relay system" evidence="12">
    <location>
        <position position="452"/>
    </location>
</feature>
<keyword evidence="6 12" id="KW-0645">Protease</keyword>
<keyword evidence="11" id="KW-0865">Zymogen</keyword>
<evidence type="ECO:0000256" key="3">
    <source>
        <dbReference type="ARBA" id="ARBA00002451"/>
    </source>
</evidence>
<feature type="active site" description="Charge relay system" evidence="12">
    <location>
        <position position="258"/>
    </location>
</feature>
<keyword evidence="10" id="KW-0106">Calcium</keyword>
<dbReference type="EC" id="3.4.14.10" evidence="5"/>
<dbReference type="PANTHER" id="PTHR14218:SF15">
    <property type="entry name" value="TRIPEPTIDYL-PEPTIDASE 1"/>
    <property type="match status" value="1"/>
</dbReference>
<name>A0A9P6UEW1_9FUNG</name>
<evidence type="ECO:0000256" key="12">
    <source>
        <dbReference type="PROSITE-ProRule" id="PRU01032"/>
    </source>
</evidence>
<dbReference type="Pfam" id="PF09286">
    <property type="entry name" value="Pro-kuma_activ"/>
    <property type="match status" value="1"/>
</dbReference>
<evidence type="ECO:0000256" key="2">
    <source>
        <dbReference type="ARBA" id="ARBA00001913"/>
    </source>
</evidence>
<dbReference type="InterPro" id="IPR036852">
    <property type="entry name" value="Peptidase_S8/S53_dom_sf"/>
</dbReference>
<keyword evidence="9 12" id="KW-0720">Serine protease</keyword>
<comment type="cofactor">
    <cofactor evidence="2">
        <name>Ca(2+)</name>
        <dbReference type="ChEBI" id="CHEBI:29108"/>
    </cofactor>
</comment>
<keyword evidence="8 12" id="KW-0378">Hydrolase</keyword>
<sequence>MNYVAIPGSDRTLLPNSRPAGPVDLSQVAAITVRVRSGGDIAALEQEVYDQSKQKLEDRTYLTVEQLTQQYGARAEDLDLVEQYAQKHNLVITKRCPAERSIILQGKLRDLLNAFPASVRMYHHSTGTYRGRQGEIGVPQDLKDVVTGIFGFDTRPMHRRLYRRQRAMTTHDGSGPTQGVVATEYAKRYSFPTDFNGVSLDGTGQTIAIIELGGGFRQTDLKTYFRDVRISLPTVISVAVGADNHLIGDSADGEVMLDIEVAGAVVPKANIVVYFAPNTSKGFQDAIRAAVYDAQRKPSVISISWGTSEDFVDKRALRAFHHVFLDAARMGITICVASGDHGTANAPLEEWDRQFHVDHPSSDPYVLSCGGTQIGEHEHGDVVWNEVFDGDCWTSGGGISGSYPVPPYQSNANLPVSICTSRAGRGVPDIAMNATNYRVRVDSTETISGGTSAVAPLMAALVARLNQAKGNRVGFLNPFLYAHTRSGVVRDVTSGNNGYSGHYQGYQAAPGWNACTGLGTPDGSKILSNL</sequence>
<dbReference type="InterPro" id="IPR015366">
    <property type="entry name" value="S53_propep"/>
</dbReference>
<comment type="function">
    <text evidence="3">Secreted tripeptidyl-peptidase which degrades proteins at acidic pHs and is involved in virulence.</text>
</comment>
<dbReference type="GO" id="GO:0004252">
    <property type="term" value="F:serine-type endopeptidase activity"/>
    <property type="evidence" value="ECO:0007669"/>
    <property type="project" value="UniProtKB-UniRule"/>
</dbReference>
<dbReference type="GO" id="GO:0046872">
    <property type="term" value="F:metal ion binding"/>
    <property type="evidence" value="ECO:0007669"/>
    <property type="project" value="UniProtKB-KW"/>
</dbReference>
<proteinExistence type="predicted"/>
<dbReference type="InterPro" id="IPR000209">
    <property type="entry name" value="Peptidase_S8/S53_dom"/>
</dbReference>
<dbReference type="InterPro" id="IPR030400">
    <property type="entry name" value="Sedolisin_dom"/>
</dbReference>
<reference evidence="14" key="1">
    <citation type="journal article" date="2020" name="Fungal Divers.">
        <title>Resolving the Mortierellaceae phylogeny through synthesis of multi-gene phylogenetics and phylogenomics.</title>
        <authorList>
            <person name="Vandepol N."/>
            <person name="Liber J."/>
            <person name="Desiro A."/>
            <person name="Na H."/>
            <person name="Kennedy M."/>
            <person name="Barry K."/>
            <person name="Grigoriev I.V."/>
            <person name="Miller A.N."/>
            <person name="O'Donnell K."/>
            <person name="Stajich J.E."/>
            <person name="Bonito G."/>
        </authorList>
    </citation>
    <scope>NUCLEOTIDE SEQUENCE</scope>
    <source>
        <strain evidence="14">NVP60</strain>
    </source>
</reference>
<comment type="catalytic activity">
    <reaction evidence="1">
        <text>Release of an N-terminal tripeptide from a polypeptide.</text>
        <dbReference type="EC" id="3.4.14.10"/>
    </reaction>
</comment>
<dbReference type="PROSITE" id="PS51695">
    <property type="entry name" value="SEDOLISIN"/>
    <property type="match status" value="1"/>
</dbReference>
<dbReference type="Gene3D" id="3.40.50.200">
    <property type="entry name" value="Peptidase S8/S53 domain"/>
    <property type="match status" value="1"/>
</dbReference>
<evidence type="ECO:0000256" key="9">
    <source>
        <dbReference type="ARBA" id="ARBA00022825"/>
    </source>
</evidence>